<reference evidence="3" key="1">
    <citation type="submission" date="2011-02" db="EMBL/GenBank/DDBJ databases">
        <title>The Genome Sequence of Capsaspora owczarzaki ATCC 30864.</title>
        <authorList>
            <person name="Russ C."/>
            <person name="Cuomo C."/>
            <person name="Burger G."/>
            <person name="Gray M.W."/>
            <person name="Holland P.W.H."/>
            <person name="King N."/>
            <person name="Lang F.B.F."/>
            <person name="Roger A.J."/>
            <person name="Ruiz-Trillo I."/>
            <person name="Young S.K."/>
            <person name="Zeng Q."/>
            <person name="Gargeya S."/>
            <person name="Alvarado L."/>
            <person name="Berlin A."/>
            <person name="Chapman S.B."/>
            <person name="Chen Z."/>
            <person name="Freedman E."/>
            <person name="Gellesch M."/>
            <person name="Goldberg J."/>
            <person name="Griggs A."/>
            <person name="Gujja S."/>
            <person name="Heilman E."/>
            <person name="Heiman D."/>
            <person name="Howarth C."/>
            <person name="Mehta T."/>
            <person name="Neiman D."/>
            <person name="Pearson M."/>
            <person name="Roberts A."/>
            <person name="Saif S."/>
            <person name="Shea T."/>
            <person name="Shenoy N."/>
            <person name="Sisk P."/>
            <person name="Stolte C."/>
            <person name="Sykes S."/>
            <person name="White J."/>
            <person name="Yandava C."/>
            <person name="Haas B."/>
            <person name="Nusbaum C."/>
            <person name="Birren B."/>
        </authorList>
    </citation>
    <scope>NUCLEOTIDE SEQUENCE</scope>
    <source>
        <strain evidence="3">ATCC 30864</strain>
    </source>
</reference>
<dbReference type="InterPro" id="IPR015943">
    <property type="entry name" value="WD40/YVTN_repeat-like_dom_sf"/>
</dbReference>
<feature type="region of interest" description="Disordered" evidence="1">
    <location>
        <begin position="517"/>
        <end position="574"/>
    </location>
</feature>
<dbReference type="PANTHER" id="PTHR43991">
    <property type="entry name" value="WD REPEAT PROTEIN (AFU_ORTHOLOGUE AFUA_8G05640)-RELATED"/>
    <property type="match status" value="1"/>
</dbReference>
<evidence type="ECO:0000256" key="1">
    <source>
        <dbReference type="SAM" id="MobiDB-lite"/>
    </source>
</evidence>
<feature type="compositionally biased region" description="Pro residues" evidence="1">
    <location>
        <begin position="83"/>
        <end position="93"/>
    </location>
</feature>
<dbReference type="AlphaFoldDB" id="A0A0D2UDL1"/>
<dbReference type="InParanoid" id="A0A0D2UDL1"/>
<feature type="compositionally biased region" description="Low complexity" evidence="1">
    <location>
        <begin position="15"/>
        <end position="39"/>
    </location>
</feature>
<feature type="compositionally biased region" description="Acidic residues" evidence="1">
    <location>
        <begin position="517"/>
        <end position="557"/>
    </location>
</feature>
<dbReference type="Gene3D" id="2.130.10.10">
    <property type="entry name" value="YVTN repeat-like/Quinoprotein amine dehydrogenase"/>
    <property type="match status" value="1"/>
</dbReference>
<feature type="compositionally biased region" description="Acidic residues" evidence="1">
    <location>
        <begin position="117"/>
        <end position="127"/>
    </location>
</feature>
<sequence>MQAHRPAVRFRRPAARPASASASASASTPAASSSSSPSALIQARWPIQPLRRTCEQHYSSSSSSSSFAAAEFTAPSNPSRQQPNPPPPPPPPPLRKRARVAAARDALPPGVAAPLLDDADVSSDDEYDYAGSLRPFRVFGKLADDLKSAKSSAASSSKPGSRGAVAAAQNQDTAAANAEKQDQDKDKAKEDQSSQDHNATDDAAAANLTKPVVAQQLLDPADKAFMEALLSAPQSLNSEFHASAVPYSRAMSFPAPLHREGVRSRALAVILRGDARNVLQPLIYPPTDKPTATGAKLRRVLPFETIINLIAAVHEHELLTTDSPAVCLPSLQTLLRTDDEQDLVPTLRGITTSLPQLRQTGIETLQNWQRLMMMCNPACPLQPMADHFDWPKHLTELSSLEKARQRILADNAWNLAIDHHERVRLAFWEKATAALLSSPYVDAKLDEHLRILSVNLHTRKVEDRMRPIYAARHALQHALQQADLARDPPSAENEPVAEPVAEPVNEHVHERIVMAVEEDSDSDAWEDEDEDGAEAADDDEDDDAWEDDDVDGDEEEVLAAPHAPTRGRYSGLSTSYDSSLRAPRIDATSSFDPDNLAAGFAPAFNKPLHPRFLTKWPQSKAHLDPVFQLLGPLLLQTQTAALLSEHDRNDHNVTTLVLMGVLGANACPPRTFISLVHQAAQDIHGQSVFDRHLNRFVQAQVFLEERFVRNTLIPPALNGIRKSAMQNPLRYVDEQPSGSAPVTAYGGHDQVACSVATGFLTGIAGLEQQEVILVLGFDRITPLFVFPNAEIEFPSPNNSVDVKNHEQFLHEAIDRASAAPAPLPPRPLSMPSIHTPKLLTQICNPRSLMGPTGPVRPAMEPVPSVPGYFDEWTLADLTNGQLDQAFGVCFKAGYIALGFDAGVVILLRPTTRHRLSYGVVANLQLEQLEMVNAIDLVPISDTSLTLYLALNARCICITTIQLGEPPVHRYIHGFAGRVNHVAVSPNGQHLAVCCDSLDGYLLDMANLPTRVSSRDQLTTPRAVKERRADRIDSCMYQAWSKSSKYLALSSDTHNCAMVWNAETRTLVELGEATGPVLALAFSPLDDNILAYAEKQSVVHLLNVETGAHQLISLFGHSITGLAFTSRADLCISTASDLIVYRRHTIPTLAELCMQRVREHSRQQGLSRHQLESLWADLQLIPTDVHDNLVAAGPALFKPYPLATRVELPRVWWA</sequence>
<accession>A0A0D2UDL1</accession>
<gene>
    <name evidence="2" type="ORF">CAOG_003944</name>
</gene>
<dbReference type="Proteomes" id="UP000008743">
    <property type="component" value="Unassembled WGS sequence"/>
</dbReference>
<feature type="compositionally biased region" description="Basic residues" evidence="1">
    <location>
        <begin position="1"/>
        <end position="14"/>
    </location>
</feature>
<dbReference type="SUPFAM" id="SSF50978">
    <property type="entry name" value="WD40 repeat-like"/>
    <property type="match status" value="1"/>
</dbReference>
<dbReference type="InterPro" id="IPR036322">
    <property type="entry name" value="WD40_repeat_dom_sf"/>
</dbReference>
<organism evidence="2 3">
    <name type="scientific">Capsaspora owczarzaki (strain ATCC 30864)</name>
    <dbReference type="NCBI Taxonomy" id="595528"/>
    <lineage>
        <taxon>Eukaryota</taxon>
        <taxon>Filasterea</taxon>
        <taxon>Capsaspora</taxon>
    </lineage>
</organism>
<dbReference type="OrthoDB" id="2137924at2759"/>
<evidence type="ECO:0000313" key="2">
    <source>
        <dbReference type="EMBL" id="KJE93106.1"/>
    </source>
</evidence>
<name>A0A0D2UDL1_CAPO3</name>
<feature type="region of interest" description="Disordered" evidence="1">
    <location>
        <begin position="151"/>
        <end position="207"/>
    </location>
</feature>
<feature type="compositionally biased region" description="Low complexity" evidence="1">
    <location>
        <begin position="491"/>
        <end position="503"/>
    </location>
</feature>
<feature type="compositionally biased region" description="Low complexity" evidence="1">
    <location>
        <begin position="100"/>
        <end position="116"/>
    </location>
</feature>
<feature type="compositionally biased region" description="Low complexity" evidence="1">
    <location>
        <begin position="151"/>
        <end position="178"/>
    </location>
</feature>
<feature type="region of interest" description="Disordered" evidence="1">
    <location>
        <begin position="479"/>
        <end position="505"/>
    </location>
</feature>
<dbReference type="EMBL" id="KE346364">
    <property type="protein sequence ID" value="KJE93106.1"/>
    <property type="molecule type" value="Genomic_DNA"/>
</dbReference>
<feature type="compositionally biased region" description="Basic and acidic residues" evidence="1">
    <location>
        <begin position="179"/>
        <end position="200"/>
    </location>
</feature>
<keyword evidence="3" id="KW-1185">Reference proteome</keyword>
<proteinExistence type="predicted"/>
<feature type="region of interest" description="Disordered" evidence="1">
    <location>
        <begin position="1"/>
        <end position="127"/>
    </location>
</feature>
<evidence type="ECO:0000313" key="3">
    <source>
        <dbReference type="Proteomes" id="UP000008743"/>
    </source>
</evidence>
<protein>
    <submittedName>
        <fullName evidence="2">Uncharacterized protein</fullName>
    </submittedName>
</protein>